<evidence type="ECO:0000313" key="6">
    <source>
        <dbReference type="EMBL" id="KAK9020166.1"/>
    </source>
</evidence>
<dbReference type="Proteomes" id="UP001396334">
    <property type="component" value="Unassembled WGS sequence"/>
</dbReference>
<evidence type="ECO:0000259" key="5">
    <source>
        <dbReference type="Pfam" id="PF18052"/>
    </source>
</evidence>
<dbReference type="Gene3D" id="1.20.5.4130">
    <property type="match status" value="1"/>
</dbReference>
<evidence type="ECO:0000256" key="2">
    <source>
        <dbReference type="ARBA" id="ARBA00022741"/>
    </source>
</evidence>
<evidence type="ECO:0000256" key="4">
    <source>
        <dbReference type="ARBA" id="ARBA00022840"/>
    </source>
</evidence>
<name>A0ABR2S554_9ROSI</name>
<protein>
    <recommendedName>
        <fullName evidence="5">Disease resistance N-terminal domain-containing protein</fullName>
    </recommendedName>
</protein>
<comment type="caution">
    <text evidence="6">The sequence shown here is derived from an EMBL/GenBank/DDBJ whole genome shotgun (WGS) entry which is preliminary data.</text>
</comment>
<gene>
    <name evidence="6" type="ORF">V6N11_054657</name>
</gene>
<dbReference type="PANTHER" id="PTHR36766:SF70">
    <property type="entry name" value="DISEASE RESISTANCE PROTEIN RGA4"/>
    <property type="match status" value="1"/>
</dbReference>
<keyword evidence="7" id="KW-1185">Reference proteome</keyword>
<keyword evidence="4" id="KW-0067">ATP-binding</keyword>
<dbReference type="EMBL" id="JBBPBN010000017">
    <property type="protein sequence ID" value="KAK9020166.1"/>
    <property type="molecule type" value="Genomic_DNA"/>
</dbReference>
<keyword evidence="2" id="KW-0547">Nucleotide-binding</keyword>
<organism evidence="6 7">
    <name type="scientific">Hibiscus sabdariffa</name>
    <name type="common">roselle</name>
    <dbReference type="NCBI Taxonomy" id="183260"/>
    <lineage>
        <taxon>Eukaryota</taxon>
        <taxon>Viridiplantae</taxon>
        <taxon>Streptophyta</taxon>
        <taxon>Embryophyta</taxon>
        <taxon>Tracheophyta</taxon>
        <taxon>Spermatophyta</taxon>
        <taxon>Magnoliopsida</taxon>
        <taxon>eudicotyledons</taxon>
        <taxon>Gunneridae</taxon>
        <taxon>Pentapetalae</taxon>
        <taxon>rosids</taxon>
        <taxon>malvids</taxon>
        <taxon>Malvales</taxon>
        <taxon>Malvaceae</taxon>
        <taxon>Malvoideae</taxon>
        <taxon>Hibiscus</taxon>
    </lineage>
</organism>
<dbReference type="PANTHER" id="PTHR36766">
    <property type="entry name" value="PLANT BROAD-SPECTRUM MILDEW RESISTANCE PROTEIN RPW8"/>
    <property type="match status" value="1"/>
</dbReference>
<evidence type="ECO:0000313" key="7">
    <source>
        <dbReference type="Proteomes" id="UP001396334"/>
    </source>
</evidence>
<accession>A0ABR2S554</accession>
<keyword evidence="1" id="KW-0677">Repeat</keyword>
<sequence>MDEALLGAIVEKVMSKLISIASEQIVLALGFKESLKRLGESLEMIKAFLQDAEERKTNNNSVKLWLETLKDIAYKVDDVFDEFAYEILWRKVFRNQIERKLLKVFSSSNSTVFRFKMVNKVKGILESLDDLNRLAKQFGLLQRAIDPQTPFLVSRGSSEETISFPGVSNIAGRENDMSKVVDLLVNPKDEQVVRDVPIVGM</sequence>
<reference evidence="6 7" key="1">
    <citation type="journal article" date="2024" name="G3 (Bethesda)">
        <title>Genome assembly of Hibiscus sabdariffa L. provides insights into metabolisms of medicinal natural products.</title>
        <authorList>
            <person name="Kim T."/>
        </authorList>
    </citation>
    <scope>NUCLEOTIDE SEQUENCE [LARGE SCALE GENOMIC DNA]</scope>
    <source>
        <strain evidence="6">TK-2024</strain>
        <tissue evidence="6">Old leaves</tissue>
    </source>
</reference>
<feature type="domain" description="Disease resistance N-terminal" evidence="5">
    <location>
        <begin position="9"/>
        <end position="98"/>
    </location>
</feature>
<evidence type="ECO:0000256" key="1">
    <source>
        <dbReference type="ARBA" id="ARBA00022737"/>
    </source>
</evidence>
<proteinExistence type="predicted"/>
<dbReference type="Pfam" id="PF18052">
    <property type="entry name" value="Rx_N"/>
    <property type="match status" value="1"/>
</dbReference>
<evidence type="ECO:0000256" key="3">
    <source>
        <dbReference type="ARBA" id="ARBA00022821"/>
    </source>
</evidence>
<keyword evidence="3" id="KW-0611">Plant defense</keyword>
<dbReference type="InterPro" id="IPR041118">
    <property type="entry name" value="Rx_N"/>
</dbReference>